<evidence type="ECO:0000259" key="8">
    <source>
        <dbReference type="PROSITE" id="PS50893"/>
    </source>
</evidence>
<dbReference type="Gene3D" id="1.20.1560.10">
    <property type="entry name" value="ABC transporter type 1, transmembrane domain"/>
    <property type="match status" value="1"/>
</dbReference>
<evidence type="ECO:0000256" key="4">
    <source>
        <dbReference type="ARBA" id="ARBA00022840"/>
    </source>
</evidence>
<feature type="transmembrane region" description="Helical" evidence="7">
    <location>
        <begin position="9"/>
        <end position="32"/>
    </location>
</feature>
<dbReference type="InterPro" id="IPR003439">
    <property type="entry name" value="ABC_transporter-like_ATP-bd"/>
</dbReference>
<evidence type="ECO:0000256" key="6">
    <source>
        <dbReference type="ARBA" id="ARBA00023136"/>
    </source>
</evidence>
<evidence type="ECO:0000256" key="2">
    <source>
        <dbReference type="ARBA" id="ARBA00022692"/>
    </source>
</evidence>
<dbReference type="PROSITE" id="PS50929">
    <property type="entry name" value="ABC_TM1F"/>
    <property type="match status" value="1"/>
</dbReference>
<evidence type="ECO:0000256" key="7">
    <source>
        <dbReference type="SAM" id="Phobius"/>
    </source>
</evidence>
<dbReference type="PANTHER" id="PTHR24221">
    <property type="entry name" value="ATP-BINDING CASSETTE SUB-FAMILY B"/>
    <property type="match status" value="1"/>
</dbReference>
<dbReference type="InterPro" id="IPR036640">
    <property type="entry name" value="ABC1_TM_sf"/>
</dbReference>
<dbReference type="PROSITE" id="PS00211">
    <property type="entry name" value="ABC_TRANSPORTER_1"/>
    <property type="match status" value="1"/>
</dbReference>
<evidence type="ECO:0008006" key="12">
    <source>
        <dbReference type="Google" id="ProtNLM"/>
    </source>
</evidence>
<dbReference type="GO" id="GO:0005524">
    <property type="term" value="F:ATP binding"/>
    <property type="evidence" value="ECO:0007669"/>
    <property type="project" value="UniProtKB-KW"/>
</dbReference>
<gene>
    <name evidence="10" type="ORF">BTN92_14690</name>
</gene>
<dbReference type="SUPFAM" id="SSF90123">
    <property type="entry name" value="ABC transporter transmembrane region"/>
    <property type="match status" value="1"/>
</dbReference>
<evidence type="ECO:0000313" key="11">
    <source>
        <dbReference type="Proteomes" id="UP000189299"/>
    </source>
</evidence>
<dbReference type="PROSITE" id="PS50893">
    <property type="entry name" value="ABC_TRANSPORTER_2"/>
    <property type="match status" value="1"/>
</dbReference>
<dbReference type="GO" id="GO:0140359">
    <property type="term" value="F:ABC-type transporter activity"/>
    <property type="evidence" value="ECO:0007669"/>
    <property type="project" value="InterPro"/>
</dbReference>
<dbReference type="InterPro" id="IPR017871">
    <property type="entry name" value="ABC_transporter-like_CS"/>
</dbReference>
<keyword evidence="5 7" id="KW-1133">Transmembrane helix</keyword>
<organism evidence="10 11">
    <name type="scientific">Enterococcus mundtii</name>
    <dbReference type="NCBI Taxonomy" id="53346"/>
    <lineage>
        <taxon>Bacteria</taxon>
        <taxon>Bacillati</taxon>
        <taxon>Bacillota</taxon>
        <taxon>Bacilli</taxon>
        <taxon>Lactobacillales</taxon>
        <taxon>Enterococcaceae</taxon>
        <taxon>Enterococcus</taxon>
    </lineage>
</organism>
<evidence type="ECO:0000256" key="3">
    <source>
        <dbReference type="ARBA" id="ARBA00022741"/>
    </source>
</evidence>
<dbReference type="Pfam" id="PF00005">
    <property type="entry name" value="ABC_tran"/>
    <property type="match status" value="1"/>
</dbReference>
<feature type="transmembrane region" description="Helical" evidence="7">
    <location>
        <begin position="44"/>
        <end position="68"/>
    </location>
</feature>
<sequence>MNFFSKKGYIYLFISMLLVLVTVLTTLIAPFILNSINSYQSTTIFPIIFLIIGAMSLSYLFQVCLIIYRENFAKKFNLNSISDLLAKIYTLKFEKYINLESGNLVTRIFRIVDTSYMFMTTSFFLVLKSAISILIVLGIFLTLDSTIFLITLLLIPINIFSYLFINKTLNQRIKTMQDENANAQKDLILLLGNPEQFKMLPSFDTVKQLTSKTLKKMYTSLAATNKFAQITSYTVSFINQLSQNIIFITISYLVYNQQLQLNNMMVVSILMPIFFTSLSDLSKINVDYRTVVANQQFVQENLELHQEDLFGTPIDPITSIKFTDPQITMALNAKRIHLSLTETLNLGDICYIEGPSGSGKSTLIKAILSFYASNGIYINDFPLDQLNGKQVREQITYLSQTTLLFSNTLEYNITLGQPISEEKKEALRNSTLLAPIFKNKDWDSLIIDNGANLSGGEKQRVFIARMILQDSRIWILDESTSSIDKDSADAIFDTLMNVRQNKIILFTSHDKKNKNFANKFIQISSRVETIV</sequence>
<proteinExistence type="predicted"/>
<dbReference type="PANTHER" id="PTHR24221:SF654">
    <property type="entry name" value="ATP-BINDING CASSETTE SUB-FAMILY B MEMBER 6"/>
    <property type="match status" value="1"/>
</dbReference>
<dbReference type="Proteomes" id="UP000189299">
    <property type="component" value="Unassembled WGS sequence"/>
</dbReference>
<keyword evidence="3" id="KW-0547">Nucleotide-binding</keyword>
<name>A0A1V2UBP8_ENTMU</name>
<feature type="domain" description="ABC transporter" evidence="8">
    <location>
        <begin position="320"/>
        <end position="531"/>
    </location>
</feature>
<keyword evidence="4" id="KW-0067">ATP-binding</keyword>
<comment type="subcellular location">
    <subcellularLocation>
        <location evidence="1">Cell membrane</location>
        <topology evidence="1">Multi-pass membrane protein</topology>
    </subcellularLocation>
</comment>
<keyword evidence="2 7" id="KW-0812">Transmembrane</keyword>
<dbReference type="AlphaFoldDB" id="A0A1V2UBP8"/>
<comment type="caution">
    <text evidence="10">The sequence shown here is derived from an EMBL/GenBank/DDBJ whole genome shotgun (WGS) entry which is preliminary data.</text>
</comment>
<dbReference type="EMBL" id="MSTR01000019">
    <property type="protein sequence ID" value="ONN40709.1"/>
    <property type="molecule type" value="Genomic_DNA"/>
</dbReference>
<dbReference type="Gene3D" id="3.40.50.300">
    <property type="entry name" value="P-loop containing nucleotide triphosphate hydrolases"/>
    <property type="match status" value="1"/>
</dbReference>
<evidence type="ECO:0000256" key="5">
    <source>
        <dbReference type="ARBA" id="ARBA00022989"/>
    </source>
</evidence>
<dbReference type="STRING" id="53346.A5802_002356"/>
<dbReference type="RefSeq" id="WP_077152060.1">
    <property type="nucleotide sequence ID" value="NZ_CABMMO010000019.1"/>
</dbReference>
<feature type="domain" description="ABC transmembrane type-1" evidence="9">
    <location>
        <begin position="13"/>
        <end position="290"/>
    </location>
</feature>
<feature type="transmembrane region" description="Helical" evidence="7">
    <location>
        <begin position="147"/>
        <end position="165"/>
    </location>
</feature>
<dbReference type="SMART" id="SM00382">
    <property type="entry name" value="AAA"/>
    <property type="match status" value="1"/>
</dbReference>
<protein>
    <recommendedName>
        <fullName evidence="12">ABC transporter ATP-binding protein</fullName>
    </recommendedName>
</protein>
<feature type="transmembrane region" description="Helical" evidence="7">
    <location>
        <begin position="116"/>
        <end position="141"/>
    </location>
</feature>
<dbReference type="OrthoDB" id="3185510at2"/>
<evidence type="ECO:0000313" key="10">
    <source>
        <dbReference type="EMBL" id="ONN40709.1"/>
    </source>
</evidence>
<dbReference type="Pfam" id="PF00664">
    <property type="entry name" value="ABC_membrane"/>
    <property type="match status" value="1"/>
</dbReference>
<accession>A0A1V2UBP8</accession>
<dbReference type="InterPro" id="IPR003593">
    <property type="entry name" value="AAA+_ATPase"/>
</dbReference>
<dbReference type="InterPro" id="IPR011527">
    <property type="entry name" value="ABC1_TM_dom"/>
</dbReference>
<dbReference type="InterPro" id="IPR027417">
    <property type="entry name" value="P-loop_NTPase"/>
</dbReference>
<reference evidence="10 11" key="1">
    <citation type="submission" date="2016-12" db="EMBL/GenBank/DDBJ databases">
        <authorList>
            <person name="Song W.-J."/>
            <person name="Kurnit D.M."/>
        </authorList>
    </citation>
    <scope>NUCLEOTIDE SEQUENCE [LARGE SCALE GENOMIC DNA]</scope>
    <source>
        <strain evidence="10 11">CGB1038-1_S1</strain>
    </source>
</reference>
<dbReference type="GO" id="GO:0034040">
    <property type="term" value="F:ATPase-coupled lipid transmembrane transporter activity"/>
    <property type="evidence" value="ECO:0007669"/>
    <property type="project" value="TreeGrafter"/>
</dbReference>
<dbReference type="InterPro" id="IPR039421">
    <property type="entry name" value="Type_1_exporter"/>
</dbReference>
<evidence type="ECO:0000256" key="1">
    <source>
        <dbReference type="ARBA" id="ARBA00004651"/>
    </source>
</evidence>
<dbReference type="GO" id="GO:0005886">
    <property type="term" value="C:plasma membrane"/>
    <property type="evidence" value="ECO:0007669"/>
    <property type="project" value="UniProtKB-SubCell"/>
</dbReference>
<evidence type="ECO:0000259" key="9">
    <source>
        <dbReference type="PROSITE" id="PS50929"/>
    </source>
</evidence>
<keyword evidence="6 7" id="KW-0472">Membrane</keyword>
<dbReference type="SUPFAM" id="SSF52540">
    <property type="entry name" value="P-loop containing nucleoside triphosphate hydrolases"/>
    <property type="match status" value="1"/>
</dbReference>
<dbReference type="GO" id="GO:0016887">
    <property type="term" value="F:ATP hydrolysis activity"/>
    <property type="evidence" value="ECO:0007669"/>
    <property type="project" value="InterPro"/>
</dbReference>
<feature type="transmembrane region" description="Helical" evidence="7">
    <location>
        <begin position="235"/>
        <end position="255"/>
    </location>
</feature>